<dbReference type="EMBL" id="CM042033">
    <property type="protein sequence ID" value="KAI3774062.1"/>
    <property type="molecule type" value="Genomic_DNA"/>
</dbReference>
<accession>A0ACB9FS87</accession>
<evidence type="ECO:0000313" key="2">
    <source>
        <dbReference type="Proteomes" id="UP001056120"/>
    </source>
</evidence>
<keyword evidence="2" id="KW-1185">Reference proteome</keyword>
<dbReference type="Proteomes" id="UP001056120">
    <property type="component" value="Linkage Group LG16"/>
</dbReference>
<gene>
    <name evidence="1" type="ORF">L1987_48605</name>
</gene>
<comment type="caution">
    <text evidence="1">The sequence shown here is derived from an EMBL/GenBank/DDBJ whole genome shotgun (WGS) entry which is preliminary data.</text>
</comment>
<protein>
    <submittedName>
        <fullName evidence="1">Uncharacterized protein</fullName>
    </submittedName>
</protein>
<organism evidence="1 2">
    <name type="scientific">Smallanthus sonchifolius</name>
    <dbReference type="NCBI Taxonomy" id="185202"/>
    <lineage>
        <taxon>Eukaryota</taxon>
        <taxon>Viridiplantae</taxon>
        <taxon>Streptophyta</taxon>
        <taxon>Embryophyta</taxon>
        <taxon>Tracheophyta</taxon>
        <taxon>Spermatophyta</taxon>
        <taxon>Magnoliopsida</taxon>
        <taxon>eudicotyledons</taxon>
        <taxon>Gunneridae</taxon>
        <taxon>Pentapetalae</taxon>
        <taxon>asterids</taxon>
        <taxon>campanulids</taxon>
        <taxon>Asterales</taxon>
        <taxon>Asteraceae</taxon>
        <taxon>Asteroideae</taxon>
        <taxon>Heliantheae alliance</taxon>
        <taxon>Millerieae</taxon>
        <taxon>Smallanthus</taxon>
    </lineage>
</organism>
<name>A0ACB9FS87_9ASTR</name>
<sequence>MGESANCYDHAYPQVQPYAEYITKEELNTWCKEANEQYEKDIQALITRIGSHRPKNLERVVYDHEGNEIGIETALGELILTTPSLETIMDDVQITVTEGEAKVPPPGNSSTLNLNSDEFYTDSLQDHEIYCDTLHLSYENELVQDDSDDDTMQESHETPEPETIMDIKVPPPVQQDIEPNFWCPTPWNIDDGFWNDDEDVIEEEEFIEIPKTPIEDECFEEGLARLFETDDDSESQHDEPIDESLVEMKEEEQV</sequence>
<evidence type="ECO:0000313" key="1">
    <source>
        <dbReference type="EMBL" id="KAI3774062.1"/>
    </source>
</evidence>
<proteinExistence type="predicted"/>
<reference evidence="2" key="1">
    <citation type="journal article" date="2022" name="Mol. Ecol. Resour.">
        <title>The genomes of chicory, endive, great burdock and yacon provide insights into Asteraceae palaeo-polyploidization history and plant inulin production.</title>
        <authorList>
            <person name="Fan W."/>
            <person name="Wang S."/>
            <person name="Wang H."/>
            <person name="Wang A."/>
            <person name="Jiang F."/>
            <person name="Liu H."/>
            <person name="Zhao H."/>
            <person name="Xu D."/>
            <person name="Zhang Y."/>
        </authorList>
    </citation>
    <scope>NUCLEOTIDE SEQUENCE [LARGE SCALE GENOMIC DNA]</scope>
    <source>
        <strain evidence="2">cv. Yunnan</strain>
    </source>
</reference>
<reference evidence="1 2" key="2">
    <citation type="journal article" date="2022" name="Mol. Ecol. Resour.">
        <title>The genomes of chicory, endive, great burdock and yacon provide insights into Asteraceae paleo-polyploidization history and plant inulin production.</title>
        <authorList>
            <person name="Fan W."/>
            <person name="Wang S."/>
            <person name="Wang H."/>
            <person name="Wang A."/>
            <person name="Jiang F."/>
            <person name="Liu H."/>
            <person name="Zhao H."/>
            <person name="Xu D."/>
            <person name="Zhang Y."/>
        </authorList>
    </citation>
    <scope>NUCLEOTIDE SEQUENCE [LARGE SCALE GENOMIC DNA]</scope>
    <source>
        <strain evidence="2">cv. Yunnan</strain>
        <tissue evidence="1">Leaves</tissue>
    </source>
</reference>